<gene>
    <name evidence="1" type="ORF">D3226_07570</name>
</gene>
<comment type="caution">
    <text evidence="1">The sequence shown here is derived from an EMBL/GenBank/DDBJ whole genome shotgun (WGS) entry which is preliminary data.</text>
</comment>
<name>A0ABS1SNQ5_9MICO</name>
<keyword evidence="2" id="KW-1185">Reference proteome</keyword>
<organism evidence="1 2">
    <name type="scientific">Leucobacter chromiireducens subsp. chromiireducens</name>
    <dbReference type="NCBI Taxonomy" id="660067"/>
    <lineage>
        <taxon>Bacteria</taxon>
        <taxon>Bacillati</taxon>
        <taxon>Actinomycetota</taxon>
        <taxon>Actinomycetes</taxon>
        <taxon>Micrococcales</taxon>
        <taxon>Microbacteriaceae</taxon>
        <taxon>Leucobacter</taxon>
    </lineage>
</organism>
<accession>A0ABS1SNQ5</accession>
<evidence type="ECO:0000313" key="2">
    <source>
        <dbReference type="Proteomes" id="UP001646141"/>
    </source>
</evidence>
<dbReference type="EMBL" id="QYAD01000002">
    <property type="protein sequence ID" value="MBL3689820.1"/>
    <property type="molecule type" value="Genomic_DNA"/>
</dbReference>
<protein>
    <submittedName>
        <fullName evidence="1">Uncharacterized protein</fullName>
    </submittedName>
</protein>
<proteinExistence type="predicted"/>
<reference evidence="1 2" key="1">
    <citation type="submission" date="2018-09" db="EMBL/GenBank/DDBJ databases">
        <title>Comparative genomics of Leucobacter spp.</title>
        <authorList>
            <person name="Reis A.C."/>
            <person name="Kolvenbach B.A."/>
            <person name="Corvini P.F.X."/>
            <person name="Nunes O.C."/>
        </authorList>
    </citation>
    <scope>NUCLEOTIDE SEQUENCE [LARGE SCALE GENOMIC DNA]</scope>
    <source>
        <strain evidence="1 2">L-1</strain>
    </source>
</reference>
<sequence length="77" mass="8816">MVKDSVHARIRHFTHTHSYAAHTGSLPEHFRINTHCEFGGAQYDFEEDHVTGRFVSWAFLETVLGDTLNTAVRETTQ</sequence>
<evidence type="ECO:0000313" key="1">
    <source>
        <dbReference type="EMBL" id="MBL3689820.1"/>
    </source>
</evidence>
<dbReference type="Proteomes" id="UP001646141">
    <property type="component" value="Unassembled WGS sequence"/>
</dbReference>